<dbReference type="EMBL" id="VJSY01000004">
    <property type="protein sequence ID" value="MDR8752382.1"/>
    <property type="molecule type" value="Genomic_DNA"/>
</dbReference>
<proteinExistence type="predicted"/>
<evidence type="ECO:0008006" key="3">
    <source>
        <dbReference type="Google" id="ProtNLM"/>
    </source>
</evidence>
<sequence>MGESKRVISLRNLSNPDLVGHRICELLEEQGMLTQASLGMQIGVPRGTISKYLTALTDEGYTYIANRIAYAKPSESKGIRRGVILLYARTEKPLPTVCEDRDELTAAELHRIMCGIVQRGKQI</sequence>
<reference evidence="1 2" key="1">
    <citation type="submission" date="2019-06" db="EMBL/GenBank/DDBJ databases">
        <title>Evolution of Burkholderia multivorans in the lungs of Cystic Fibrosis patients.</title>
        <authorList>
            <person name="Moreira L.M."/>
        </authorList>
    </citation>
    <scope>NUCLEOTIDE SEQUENCE [LARGE SCALE GENOMIC DNA]</scope>
    <source>
        <strain evidence="1 2">VC13239</strain>
    </source>
</reference>
<gene>
    <name evidence="1" type="ORF">FEQ00_00786</name>
</gene>
<protein>
    <recommendedName>
        <fullName evidence="3">HTH cro/C1-type domain-containing protein</fullName>
    </recommendedName>
</protein>
<accession>A0ABU2DXR5</accession>
<evidence type="ECO:0000313" key="1">
    <source>
        <dbReference type="EMBL" id="MDR8752382.1"/>
    </source>
</evidence>
<organism evidence="1 2">
    <name type="scientific">Burkholderia pseudomultivorans</name>
    <dbReference type="NCBI Taxonomy" id="1207504"/>
    <lineage>
        <taxon>Bacteria</taxon>
        <taxon>Pseudomonadati</taxon>
        <taxon>Pseudomonadota</taxon>
        <taxon>Betaproteobacteria</taxon>
        <taxon>Burkholderiales</taxon>
        <taxon>Burkholderiaceae</taxon>
        <taxon>Burkholderia</taxon>
        <taxon>Burkholderia cepacia complex</taxon>
    </lineage>
</organism>
<evidence type="ECO:0000313" key="2">
    <source>
        <dbReference type="Proteomes" id="UP001248067"/>
    </source>
</evidence>
<name>A0ABU2DXR5_9BURK</name>
<comment type="caution">
    <text evidence="1">The sequence shown here is derived from an EMBL/GenBank/DDBJ whole genome shotgun (WGS) entry which is preliminary data.</text>
</comment>
<dbReference type="RefSeq" id="WP_310730609.1">
    <property type="nucleotide sequence ID" value="NZ_VJSW01000012.1"/>
</dbReference>
<keyword evidence="2" id="KW-1185">Reference proteome</keyword>
<dbReference type="Proteomes" id="UP001248067">
    <property type="component" value="Unassembled WGS sequence"/>
</dbReference>